<evidence type="ECO:0000256" key="2">
    <source>
        <dbReference type="ARBA" id="ARBA00022448"/>
    </source>
</evidence>
<evidence type="ECO:0000256" key="3">
    <source>
        <dbReference type="ARBA" id="ARBA00022475"/>
    </source>
</evidence>
<dbReference type="PRINTS" id="PR01036">
    <property type="entry name" value="TCRTETB"/>
</dbReference>
<feature type="transmembrane region" description="Helical" evidence="7">
    <location>
        <begin position="298"/>
        <end position="319"/>
    </location>
</feature>
<dbReference type="PROSITE" id="PS50850">
    <property type="entry name" value="MFS"/>
    <property type="match status" value="1"/>
</dbReference>
<gene>
    <name evidence="9" type="ORF">GYN21_03310</name>
</gene>
<feature type="transmembrane region" description="Helical" evidence="7">
    <location>
        <begin position="43"/>
        <end position="61"/>
    </location>
</feature>
<sequence>MQHTKLVQHTMCMGIFLCMLDTTIMNIALPAIQTGLNVPLNQISWALNIYTILFAVFTIPLSRLAEIKGKHKVYLLGLLAFLIGSILSGLAPNLPILIAGRAVQSIGAAILFPVSMTIGIASTAIDKRKHIIAALGITQGLAAALGPVIGGLITQLLNWRWVFFINIPILLLACIFCLTSFNFKNETVLSVKIDWFGTACLMLALFSLVLALLNLSTWGIYSPKVIGLLLVFISATSLFLWIESKVAYPIIHLDLFKNRAFNGAAITTILSNFFMTGVSVLLPTFFTRIQGMTELTAALLLTPLAMMIFIFSPLSAIILDKVGPRWLILVGFTLMSAGYFSLFHFNASHLSQVIITCLLIGSGYGIIVGPIVVLSAADFTGELLTASQSVSGVLRQIGITLAIALFVTGLTANLTHENNLIKRDIKQAISSSNLSADRQKQTLINITNGISTQQTNKQIPRQHVSAQERQALITQQTTLALKALPLTQDNAQITTQIKANVTKKVDKAIKETNQTINVLITKSKGLAKNGYSKAFSDIYSDAFPILILSSFSFLLFKKRDKASEIAK</sequence>
<feature type="transmembrane region" description="Helical" evidence="7">
    <location>
        <begin position="73"/>
        <end position="91"/>
    </location>
</feature>
<protein>
    <submittedName>
        <fullName evidence="9">MFS transporter</fullName>
    </submittedName>
</protein>
<feature type="domain" description="Major facilitator superfamily (MFS) profile" evidence="8">
    <location>
        <begin position="7"/>
        <end position="463"/>
    </location>
</feature>
<evidence type="ECO:0000256" key="6">
    <source>
        <dbReference type="ARBA" id="ARBA00023136"/>
    </source>
</evidence>
<dbReference type="Pfam" id="PF07690">
    <property type="entry name" value="MFS_1"/>
    <property type="match status" value="1"/>
</dbReference>
<reference evidence="9 10" key="1">
    <citation type="journal article" date="2022" name="Microbiol. Res.">
        <title>Comparative genome analysis, predicted lifestyle and antimicrobial strategies of Lactococcus carnosus and Lactococcus paracarnosus isolated from meat.</title>
        <authorList>
            <person name="Werum V."/>
            <person name="Ehrmann M."/>
            <person name="Vogel R."/>
            <person name="Hilgarth M."/>
        </authorList>
    </citation>
    <scope>NUCLEOTIDE SEQUENCE [LARGE SCALE GENOMIC DNA]</scope>
    <source>
        <strain evidence="9 10">TMW22177</strain>
    </source>
</reference>
<dbReference type="CDD" id="cd17321">
    <property type="entry name" value="MFS_MMR_MDR_like"/>
    <property type="match status" value="1"/>
</dbReference>
<name>A0ABT0ARI6_9LACT</name>
<dbReference type="PANTHER" id="PTHR42718:SF46">
    <property type="entry name" value="BLR6921 PROTEIN"/>
    <property type="match status" value="1"/>
</dbReference>
<dbReference type="Gene3D" id="1.20.1720.10">
    <property type="entry name" value="Multidrug resistance protein D"/>
    <property type="match status" value="1"/>
</dbReference>
<feature type="transmembrane region" description="Helical" evidence="7">
    <location>
        <begin position="397"/>
        <end position="414"/>
    </location>
</feature>
<comment type="subcellular location">
    <subcellularLocation>
        <location evidence="1">Cell membrane</location>
        <topology evidence="1">Multi-pass membrane protein</topology>
    </subcellularLocation>
</comment>
<dbReference type="Proteomes" id="UP001522450">
    <property type="component" value="Unassembled WGS sequence"/>
</dbReference>
<feature type="transmembrane region" description="Helical" evidence="7">
    <location>
        <begin position="103"/>
        <end position="125"/>
    </location>
</feature>
<dbReference type="InterPro" id="IPR020846">
    <property type="entry name" value="MFS_dom"/>
</dbReference>
<keyword evidence="3" id="KW-1003">Cell membrane</keyword>
<keyword evidence="10" id="KW-1185">Reference proteome</keyword>
<keyword evidence="2" id="KW-0813">Transport</keyword>
<feature type="transmembrane region" description="Helical" evidence="7">
    <location>
        <begin position="263"/>
        <end position="286"/>
    </location>
</feature>
<dbReference type="Gene3D" id="1.20.1250.20">
    <property type="entry name" value="MFS general substrate transporter like domains"/>
    <property type="match status" value="1"/>
</dbReference>
<dbReference type="RefSeq" id="WP_244034332.1">
    <property type="nucleotide sequence ID" value="NZ_JAAECS010000002.1"/>
</dbReference>
<evidence type="ECO:0000313" key="10">
    <source>
        <dbReference type="Proteomes" id="UP001522450"/>
    </source>
</evidence>
<evidence type="ECO:0000256" key="4">
    <source>
        <dbReference type="ARBA" id="ARBA00022692"/>
    </source>
</evidence>
<dbReference type="PANTHER" id="PTHR42718">
    <property type="entry name" value="MAJOR FACILITATOR SUPERFAMILY MULTIDRUG TRANSPORTER MFSC"/>
    <property type="match status" value="1"/>
</dbReference>
<evidence type="ECO:0000256" key="1">
    <source>
        <dbReference type="ARBA" id="ARBA00004651"/>
    </source>
</evidence>
<dbReference type="InterPro" id="IPR036259">
    <property type="entry name" value="MFS_trans_sf"/>
</dbReference>
<feature type="transmembrane region" description="Helical" evidence="7">
    <location>
        <begin position="225"/>
        <end position="242"/>
    </location>
</feature>
<feature type="transmembrane region" description="Helical" evidence="7">
    <location>
        <begin position="132"/>
        <end position="153"/>
    </location>
</feature>
<feature type="transmembrane region" description="Helical" evidence="7">
    <location>
        <begin position="159"/>
        <end position="181"/>
    </location>
</feature>
<keyword evidence="4 7" id="KW-0812">Transmembrane</keyword>
<keyword evidence="6 7" id="KW-0472">Membrane</keyword>
<feature type="transmembrane region" description="Helical" evidence="7">
    <location>
        <begin position="538"/>
        <end position="556"/>
    </location>
</feature>
<feature type="transmembrane region" description="Helical" evidence="7">
    <location>
        <begin position="12"/>
        <end position="31"/>
    </location>
</feature>
<comment type="caution">
    <text evidence="9">The sequence shown here is derived from an EMBL/GenBank/DDBJ whole genome shotgun (WGS) entry which is preliminary data.</text>
</comment>
<organism evidence="9 10">
    <name type="scientific">Pseudolactococcus carnosus</name>
    <dbReference type="NCBI Taxonomy" id="2749961"/>
    <lineage>
        <taxon>Bacteria</taxon>
        <taxon>Bacillati</taxon>
        <taxon>Bacillota</taxon>
        <taxon>Bacilli</taxon>
        <taxon>Lactobacillales</taxon>
        <taxon>Streptococcaceae</taxon>
        <taxon>Pseudolactococcus</taxon>
    </lineage>
</organism>
<dbReference type="InterPro" id="IPR011701">
    <property type="entry name" value="MFS"/>
</dbReference>
<feature type="transmembrane region" description="Helical" evidence="7">
    <location>
        <begin position="353"/>
        <end position="376"/>
    </location>
</feature>
<evidence type="ECO:0000259" key="8">
    <source>
        <dbReference type="PROSITE" id="PS50850"/>
    </source>
</evidence>
<proteinExistence type="predicted"/>
<dbReference type="EMBL" id="JAAECS010000002">
    <property type="protein sequence ID" value="MCJ1989239.1"/>
    <property type="molecule type" value="Genomic_DNA"/>
</dbReference>
<evidence type="ECO:0000256" key="5">
    <source>
        <dbReference type="ARBA" id="ARBA00022989"/>
    </source>
</evidence>
<evidence type="ECO:0000256" key="7">
    <source>
        <dbReference type="SAM" id="Phobius"/>
    </source>
</evidence>
<keyword evidence="5 7" id="KW-1133">Transmembrane helix</keyword>
<accession>A0ABT0ARI6</accession>
<dbReference type="SUPFAM" id="SSF103473">
    <property type="entry name" value="MFS general substrate transporter"/>
    <property type="match status" value="1"/>
</dbReference>
<feature type="transmembrane region" description="Helical" evidence="7">
    <location>
        <begin position="326"/>
        <end position="347"/>
    </location>
</feature>
<feature type="transmembrane region" description="Helical" evidence="7">
    <location>
        <begin position="193"/>
        <end position="213"/>
    </location>
</feature>
<evidence type="ECO:0000313" key="9">
    <source>
        <dbReference type="EMBL" id="MCJ1989239.1"/>
    </source>
</evidence>